<dbReference type="SUPFAM" id="SSF53254">
    <property type="entry name" value="Phosphoglycerate mutase-like"/>
    <property type="match status" value="1"/>
</dbReference>
<dbReference type="EMBL" id="JBCGDC010000074">
    <property type="protein sequence ID" value="MFB6395939.1"/>
    <property type="molecule type" value="Genomic_DNA"/>
</dbReference>
<gene>
    <name evidence="2" type="ORF">AAFH96_22935</name>
</gene>
<dbReference type="PANTHER" id="PTHR20935:SF0">
    <property type="entry name" value="SERINE_THREONINE-PROTEIN PHOSPHATASE PGAM5, MITOCHONDRIAL"/>
    <property type="match status" value="1"/>
</dbReference>
<name>A0ABV5CVA9_9ACTN</name>
<dbReference type="Pfam" id="PF00300">
    <property type="entry name" value="His_Phos_1"/>
    <property type="match status" value="1"/>
</dbReference>
<organism evidence="2 3">
    <name type="scientific">Polymorphospora lycopeni</name>
    <dbReference type="NCBI Taxonomy" id="3140240"/>
    <lineage>
        <taxon>Bacteria</taxon>
        <taxon>Bacillati</taxon>
        <taxon>Actinomycetota</taxon>
        <taxon>Actinomycetes</taxon>
        <taxon>Micromonosporales</taxon>
        <taxon>Micromonosporaceae</taxon>
        <taxon>Polymorphospora</taxon>
    </lineage>
</organism>
<dbReference type="InterPro" id="IPR013078">
    <property type="entry name" value="His_Pase_superF_clade-1"/>
</dbReference>
<keyword evidence="3" id="KW-1185">Reference proteome</keyword>
<dbReference type="InterPro" id="IPR051021">
    <property type="entry name" value="Mito_Ser/Thr_phosphatase"/>
</dbReference>
<evidence type="ECO:0000256" key="1">
    <source>
        <dbReference type="ARBA" id="ARBA00022801"/>
    </source>
</evidence>
<dbReference type="GO" id="GO:0016787">
    <property type="term" value="F:hydrolase activity"/>
    <property type="evidence" value="ECO:0007669"/>
    <property type="project" value="UniProtKB-KW"/>
</dbReference>
<accession>A0ABV5CVA9</accession>
<dbReference type="EC" id="3.1.3.-" evidence="2"/>
<proteinExistence type="predicted"/>
<protein>
    <submittedName>
        <fullName evidence="2">Histidine phosphatase family protein</fullName>
        <ecNumber evidence="2">3.1.3.-</ecNumber>
    </submittedName>
</protein>
<dbReference type="PANTHER" id="PTHR20935">
    <property type="entry name" value="PHOSPHOGLYCERATE MUTASE-RELATED"/>
    <property type="match status" value="1"/>
</dbReference>
<dbReference type="InterPro" id="IPR029033">
    <property type="entry name" value="His_PPase_superfam"/>
</dbReference>
<dbReference type="Gene3D" id="3.40.50.1240">
    <property type="entry name" value="Phosphoglycerate mutase-like"/>
    <property type="match status" value="1"/>
</dbReference>
<dbReference type="Proteomes" id="UP001582793">
    <property type="component" value="Unassembled WGS sequence"/>
</dbReference>
<sequence>MADRFLHLARHGEALADGPLTDRGRQQAAMLGQRLASLPISAIHHSPLLRAVETTRVICEHLPGVPVESSELVGDYIPPVPDPQALPDVYARFLDGLSTEDYATGAELANAAIQRYGVPATAGGADPASHELIVTHNFLIGWFIRHALDAPEWRWLGLNQGNCALTTILYRPDRPPALVLFNDMGHLPAALRWTGFPPDQHV</sequence>
<keyword evidence="1 2" id="KW-0378">Hydrolase</keyword>
<dbReference type="SMART" id="SM00855">
    <property type="entry name" value="PGAM"/>
    <property type="match status" value="1"/>
</dbReference>
<dbReference type="RefSeq" id="WP_375735571.1">
    <property type="nucleotide sequence ID" value="NZ_JBCGDC010000074.1"/>
</dbReference>
<dbReference type="CDD" id="cd07067">
    <property type="entry name" value="HP_PGM_like"/>
    <property type="match status" value="1"/>
</dbReference>
<evidence type="ECO:0000313" key="2">
    <source>
        <dbReference type="EMBL" id="MFB6395939.1"/>
    </source>
</evidence>
<comment type="caution">
    <text evidence="2">The sequence shown here is derived from an EMBL/GenBank/DDBJ whole genome shotgun (WGS) entry which is preliminary data.</text>
</comment>
<reference evidence="2 3" key="1">
    <citation type="submission" date="2024-04" db="EMBL/GenBank/DDBJ databases">
        <title>Polymorphospora sp. isolated from Baiyangdian Lake in Xiong'an New Area.</title>
        <authorList>
            <person name="Zhang X."/>
            <person name="Liu J."/>
        </authorList>
    </citation>
    <scope>NUCLEOTIDE SEQUENCE [LARGE SCALE GENOMIC DNA]</scope>
    <source>
        <strain evidence="2 3">2-325</strain>
    </source>
</reference>
<evidence type="ECO:0000313" key="3">
    <source>
        <dbReference type="Proteomes" id="UP001582793"/>
    </source>
</evidence>